<dbReference type="RefSeq" id="WP_210054986.1">
    <property type="nucleotide sequence ID" value="NZ_BAAAMH010000004.1"/>
</dbReference>
<comment type="caution">
    <text evidence="2">The sequence shown here is derived from an EMBL/GenBank/DDBJ whole genome shotgun (WGS) entry which is preliminary data.</text>
</comment>
<dbReference type="Gene3D" id="1.10.10.10">
    <property type="entry name" value="Winged helix-like DNA-binding domain superfamily/Winged helix DNA-binding domain"/>
    <property type="match status" value="1"/>
</dbReference>
<reference evidence="2 3" key="1">
    <citation type="submission" date="2021-03" db="EMBL/GenBank/DDBJ databases">
        <title>Sequencing the genomes of 1000 actinobacteria strains.</title>
        <authorList>
            <person name="Klenk H.-P."/>
        </authorList>
    </citation>
    <scope>NUCLEOTIDE SEQUENCE [LARGE SCALE GENOMIC DNA]</scope>
    <source>
        <strain evidence="2 3">DSM 12936</strain>
    </source>
</reference>
<dbReference type="InterPro" id="IPR036388">
    <property type="entry name" value="WH-like_DNA-bd_sf"/>
</dbReference>
<dbReference type="SUPFAM" id="SSF46955">
    <property type="entry name" value="Putative DNA-binding domain"/>
    <property type="match status" value="1"/>
</dbReference>
<dbReference type="Pfam" id="PF12728">
    <property type="entry name" value="HTH_17"/>
    <property type="match status" value="1"/>
</dbReference>
<evidence type="ECO:0000259" key="1">
    <source>
        <dbReference type="Pfam" id="PF12728"/>
    </source>
</evidence>
<dbReference type="EMBL" id="JAGIOB010000001">
    <property type="protein sequence ID" value="MBP2416918.1"/>
    <property type="molecule type" value="Genomic_DNA"/>
</dbReference>
<dbReference type="InterPro" id="IPR041657">
    <property type="entry name" value="HTH_17"/>
</dbReference>
<gene>
    <name evidence="2" type="ORF">JOF54_001840</name>
</gene>
<evidence type="ECO:0000313" key="2">
    <source>
        <dbReference type="EMBL" id="MBP2416918.1"/>
    </source>
</evidence>
<evidence type="ECO:0000313" key="3">
    <source>
        <dbReference type="Proteomes" id="UP000758168"/>
    </source>
</evidence>
<protein>
    <submittedName>
        <fullName evidence="2">Excisionase family DNA binding protein</fullName>
    </submittedName>
</protein>
<dbReference type="InterPro" id="IPR009061">
    <property type="entry name" value="DNA-bd_dom_put_sf"/>
</dbReference>
<name>A0ABS4Z7A3_9ACTN</name>
<accession>A0ABS4Z7A3</accession>
<proteinExistence type="predicted"/>
<feature type="domain" description="Helix-turn-helix" evidence="1">
    <location>
        <begin position="14"/>
        <end position="64"/>
    </location>
</feature>
<sequence>MSKRPIVTEPPERLMTLADLSEMLGVPVATLYAWRCRGEGPSGYRIGRYVRYRRSAVEAWIEGQADPVREP</sequence>
<keyword evidence="3" id="KW-1185">Reference proteome</keyword>
<dbReference type="Proteomes" id="UP000758168">
    <property type="component" value="Unassembled WGS sequence"/>
</dbReference>
<organism evidence="2 3">
    <name type="scientific">Microlunatus capsulatus</name>
    <dbReference type="NCBI Taxonomy" id="99117"/>
    <lineage>
        <taxon>Bacteria</taxon>
        <taxon>Bacillati</taxon>
        <taxon>Actinomycetota</taxon>
        <taxon>Actinomycetes</taxon>
        <taxon>Propionibacteriales</taxon>
        <taxon>Propionibacteriaceae</taxon>
        <taxon>Microlunatus</taxon>
    </lineage>
</organism>